<gene>
    <name evidence="1" type="ORF">KIPB_000509</name>
</gene>
<protein>
    <submittedName>
        <fullName evidence="1">Small GTPase superfamily protein</fullName>
    </submittedName>
</protein>
<dbReference type="InterPro" id="IPR027417">
    <property type="entry name" value="P-loop_NTPase"/>
</dbReference>
<reference evidence="1 2" key="1">
    <citation type="journal article" date="2018" name="PLoS ONE">
        <title>The draft genome of Kipferlia bialata reveals reductive genome evolution in fornicate parasites.</title>
        <authorList>
            <person name="Tanifuji G."/>
            <person name="Takabayashi S."/>
            <person name="Kume K."/>
            <person name="Takagi M."/>
            <person name="Nakayama T."/>
            <person name="Kamikawa R."/>
            <person name="Inagaki Y."/>
            <person name="Hashimoto T."/>
        </authorList>
    </citation>
    <scope>NUCLEOTIDE SEQUENCE [LARGE SCALE GENOMIC DNA]</scope>
    <source>
        <strain evidence="1">NY0173</strain>
    </source>
</reference>
<dbReference type="SUPFAM" id="SSF52540">
    <property type="entry name" value="P-loop containing nucleoside triphosphate hydrolases"/>
    <property type="match status" value="1"/>
</dbReference>
<comment type="caution">
    <text evidence="1">The sequence shown here is derived from an EMBL/GenBank/DDBJ whole genome shotgun (WGS) entry which is preliminary data.</text>
</comment>
<organism evidence="1 2">
    <name type="scientific">Kipferlia bialata</name>
    <dbReference type="NCBI Taxonomy" id="797122"/>
    <lineage>
        <taxon>Eukaryota</taxon>
        <taxon>Metamonada</taxon>
        <taxon>Carpediemonas-like organisms</taxon>
        <taxon>Kipferlia</taxon>
    </lineage>
</organism>
<proteinExistence type="predicted"/>
<name>A0A9K3CP79_9EUKA</name>
<keyword evidence="2" id="KW-1185">Reference proteome</keyword>
<dbReference type="AlphaFoldDB" id="A0A9K3CP79"/>
<sequence>MDRVRDLSSSEDEEVIVVNAKTLIIGPCGAGKTSFIASVTGGDIERMDANKATQYVSHSVYAVEKHEGEVIPLDEGGASLTLPCAMNIQFLIWDVFGQDTNAQAVNPMLKRSTSLTLIVGDVTSEHILDVERSPLIPYRQIMTHTRQPVTNIPVPCLLVLNKIDLMPNGWLEKRKKQLDAFLSTHGFIACCATSAKKDRKSCRSVFDIAASKHIATINRHNPNMFDGDMEGTESSESEKLDIVTPVSEAKGGTSASGGGCAC</sequence>
<evidence type="ECO:0000313" key="1">
    <source>
        <dbReference type="EMBL" id="GIQ79810.1"/>
    </source>
</evidence>
<dbReference type="PROSITE" id="PS51419">
    <property type="entry name" value="RAB"/>
    <property type="match status" value="1"/>
</dbReference>
<dbReference type="Gene3D" id="3.40.50.300">
    <property type="entry name" value="P-loop containing nucleotide triphosphate hydrolases"/>
    <property type="match status" value="1"/>
</dbReference>
<dbReference type="Proteomes" id="UP000265618">
    <property type="component" value="Unassembled WGS sequence"/>
</dbReference>
<accession>A0A9K3CP79</accession>
<dbReference type="EMBL" id="BDIP01000059">
    <property type="protein sequence ID" value="GIQ79810.1"/>
    <property type="molecule type" value="Genomic_DNA"/>
</dbReference>
<evidence type="ECO:0000313" key="2">
    <source>
        <dbReference type="Proteomes" id="UP000265618"/>
    </source>
</evidence>